<keyword evidence="3" id="KW-1185">Reference proteome</keyword>
<evidence type="ECO:0000313" key="3">
    <source>
        <dbReference type="Proteomes" id="UP000569732"/>
    </source>
</evidence>
<keyword evidence="1" id="KW-0732">Signal</keyword>
<dbReference type="SUPFAM" id="SSF53850">
    <property type="entry name" value="Periplasmic binding protein-like II"/>
    <property type="match status" value="1"/>
</dbReference>
<evidence type="ECO:0000313" key="2">
    <source>
        <dbReference type="EMBL" id="NYZ64690.1"/>
    </source>
</evidence>
<evidence type="ECO:0000256" key="1">
    <source>
        <dbReference type="SAM" id="SignalP"/>
    </source>
</evidence>
<organism evidence="2 3">
    <name type="scientific">Spartinivicinus marinus</name>
    <dbReference type="NCBI Taxonomy" id="2994442"/>
    <lineage>
        <taxon>Bacteria</taxon>
        <taxon>Pseudomonadati</taxon>
        <taxon>Pseudomonadota</taxon>
        <taxon>Gammaproteobacteria</taxon>
        <taxon>Oceanospirillales</taxon>
        <taxon>Zooshikellaceae</taxon>
        <taxon>Spartinivicinus</taxon>
    </lineage>
</organism>
<dbReference type="EMBL" id="JACCKB010000002">
    <property type="protein sequence ID" value="NYZ64690.1"/>
    <property type="molecule type" value="Genomic_DNA"/>
</dbReference>
<comment type="caution">
    <text evidence="2">The sequence shown here is derived from an EMBL/GenBank/DDBJ whole genome shotgun (WGS) entry which is preliminary data.</text>
</comment>
<proteinExistence type="predicted"/>
<gene>
    <name evidence="2" type="ORF">H0A36_01640</name>
</gene>
<sequence>MLCCKSILSIWLSLLVLYVIASSDASAKEVFLIRPHSAEQPLEESFRYQLFDLVLSVTKKQFGDYSIKGYQGKISQDRVMDLISRGIKFRIIATMTSEKRENILQPIRIPLLKGLIGHRIFIIKAGEQAIYSGIQSLAELKKLRAIQGHDWPDTEILIANGFTVVKSPDYLGIFDMLQLNRADYFPRGVGEPWTEVIQHADKKLQIEQTIMLQYDAPYYFFVRKNDMSLYNRIKTGLQIIMASGQFDRLFYNYPGHQSMINKANMAQRRLFRIKNPFLKVNPFKGGRYRYQPGEEKRFMHSAD</sequence>
<evidence type="ECO:0008006" key="4">
    <source>
        <dbReference type="Google" id="ProtNLM"/>
    </source>
</evidence>
<name>A0A853HSB9_9GAMM</name>
<protein>
    <recommendedName>
        <fullName evidence="4">Solute-binding protein family 3/N-terminal domain-containing protein</fullName>
    </recommendedName>
</protein>
<reference evidence="2 3" key="1">
    <citation type="submission" date="2020-07" db="EMBL/GenBank/DDBJ databases">
        <title>Endozoicomonas sp. nov., isolated from sediment.</title>
        <authorList>
            <person name="Gu T."/>
        </authorList>
    </citation>
    <scope>NUCLEOTIDE SEQUENCE [LARGE SCALE GENOMIC DNA]</scope>
    <source>
        <strain evidence="2 3">SM1973</strain>
    </source>
</reference>
<dbReference type="AlphaFoldDB" id="A0A853HSB9"/>
<dbReference type="Proteomes" id="UP000569732">
    <property type="component" value="Unassembled WGS sequence"/>
</dbReference>
<feature type="chain" id="PRO_5032404269" description="Solute-binding protein family 3/N-terminal domain-containing protein" evidence="1">
    <location>
        <begin position="28"/>
        <end position="303"/>
    </location>
</feature>
<feature type="signal peptide" evidence="1">
    <location>
        <begin position="1"/>
        <end position="27"/>
    </location>
</feature>
<dbReference type="Gene3D" id="3.40.190.10">
    <property type="entry name" value="Periplasmic binding protein-like II"/>
    <property type="match status" value="2"/>
</dbReference>
<accession>A0A853HSB9</accession>
<dbReference type="RefSeq" id="WP_180566730.1">
    <property type="nucleotide sequence ID" value="NZ_JACCKB010000002.1"/>
</dbReference>